<comment type="subcellular location">
    <subcellularLocation>
        <location evidence="1">Mitochondrion outer membrane</location>
        <topology evidence="1">Multi-pass membrane protein</topology>
    </subcellularLocation>
</comment>
<dbReference type="GO" id="GO:0005741">
    <property type="term" value="C:mitochondrial outer membrane"/>
    <property type="evidence" value="ECO:0007669"/>
    <property type="project" value="UniProtKB-SubCell"/>
</dbReference>
<dbReference type="EMBL" id="LR824533">
    <property type="protein sequence ID" value="CAH1639842.1"/>
    <property type="molecule type" value="Genomic_DNA"/>
</dbReference>
<evidence type="ECO:0000256" key="1">
    <source>
        <dbReference type="ARBA" id="ARBA00004374"/>
    </source>
</evidence>
<evidence type="ECO:0000313" key="12">
    <source>
        <dbReference type="Proteomes" id="UP001153321"/>
    </source>
</evidence>
<feature type="region of interest" description="Disordered" evidence="10">
    <location>
        <begin position="38"/>
        <end position="61"/>
    </location>
</feature>
<dbReference type="Pfam" id="PF01459">
    <property type="entry name" value="Porin_3"/>
    <property type="match status" value="1"/>
</dbReference>
<gene>
    <name evidence="11" type="ORF">SPLIT_LOCUS5198</name>
</gene>
<dbReference type="InterPro" id="IPR037930">
    <property type="entry name" value="Tom40"/>
</dbReference>
<proteinExistence type="inferred from homology"/>
<evidence type="ECO:0000256" key="10">
    <source>
        <dbReference type="SAM" id="MobiDB-lite"/>
    </source>
</evidence>
<dbReference type="Proteomes" id="UP001153321">
    <property type="component" value="Chromosome 2"/>
</dbReference>
<dbReference type="InterPro" id="IPR023614">
    <property type="entry name" value="Porin_dom_sf"/>
</dbReference>
<name>A0A9P0I4Z0_SPOLI</name>
<feature type="compositionally biased region" description="Low complexity" evidence="10">
    <location>
        <begin position="49"/>
        <end position="61"/>
    </location>
</feature>
<dbReference type="Gene3D" id="2.40.160.10">
    <property type="entry name" value="Porin"/>
    <property type="match status" value="1"/>
</dbReference>
<accession>A0A9P0I4Z0</accession>
<evidence type="ECO:0000313" key="11">
    <source>
        <dbReference type="EMBL" id="CAH1639842.1"/>
    </source>
</evidence>
<dbReference type="AlphaFoldDB" id="A0A9P0I4Z0"/>
<evidence type="ECO:0000256" key="3">
    <source>
        <dbReference type="ARBA" id="ARBA00022448"/>
    </source>
</evidence>
<keyword evidence="6" id="KW-1000">Mitochondrion outer membrane</keyword>
<comment type="similarity">
    <text evidence="2">Belongs to the Tom40 family.</text>
</comment>
<keyword evidence="3" id="KW-0813">Transport</keyword>
<evidence type="ECO:0000256" key="4">
    <source>
        <dbReference type="ARBA" id="ARBA00022452"/>
    </source>
</evidence>
<feature type="region of interest" description="Disordered" evidence="10">
    <location>
        <begin position="95"/>
        <end position="121"/>
    </location>
</feature>
<keyword evidence="9" id="KW-0472">Membrane</keyword>
<sequence>MDKKDCDSKFSLLSLFNLFKLGLFDTIYAKGPASEIHSPRKEHWQNCGSPRKSSSKDSSACSTVGVQKDPCADKSAGGDAPFNKVCKCKGPDGKNTAGDRGKTGAGVTGSRAGRTCEKESDNLPAGAINPGLLRHIHNAARYRLPQCFEGGCVSLKHSSKSNWVFGHSLSFSSVSPGGYKVLLSYVDKEKPTSLPYFVMEAAPGGQMSCEMRVGPTLGTRATVVAQIADGEFYSFESIMDAYCNRFTASIIAVNREFIALHYLQAVTDQLSLGAEVVARGQSAELSSASGAGRWVTENHSISATLGNRGLDLCYARDIKPFLTVAAMLEVGFAIRRAVATLAYEWHTEEWTVRGSADSDGLVGATLQRSLGGKRAQLACAISALLNHPNDKFRLGFGITAAII</sequence>
<evidence type="ECO:0000256" key="7">
    <source>
        <dbReference type="ARBA" id="ARBA00022927"/>
    </source>
</evidence>
<protein>
    <submittedName>
        <fullName evidence="11">Uncharacterized protein</fullName>
    </submittedName>
</protein>
<keyword evidence="12" id="KW-1185">Reference proteome</keyword>
<reference evidence="11" key="1">
    <citation type="submission" date="2022-02" db="EMBL/GenBank/DDBJ databases">
        <authorList>
            <person name="King R."/>
        </authorList>
    </citation>
    <scope>NUCLEOTIDE SEQUENCE</scope>
</reference>
<keyword evidence="8" id="KW-0496">Mitochondrion</keyword>
<keyword evidence="5" id="KW-0812">Transmembrane</keyword>
<evidence type="ECO:0000256" key="2">
    <source>
        <dbReference type="ARBA" id="ARBA00010510"/>
    </source>
</evidence>
<keyword evidence="4" id="KW-1134">Transmembrane beta strand</keyword>
<evidence type="ECO:0000256" key="9">
    <source>
        <dbReference type="ARBA" id="ARBA00023136"/>
    </source>
</evidence>
<dbReference type="GO" id="GO:0030150">
    <property type="term" value="P:protein import into mitochondrial matrix"/>
    <property type="evidence" value="ECO:0007669"/>
    <property type="project" value="InterPro"/>
</dbReference>
<evidence type="ECO:0000256" key="5">
    <source>
        <dbReference type="ARBA" id="ARBA00022692"/>
    </source>
</evidence>
<dbReference type="GO" id="GO:0008320">
    <property type="term" value="F:protein transmembrane transporter activity"/>
    <property type="evidence" value="ECO:0007669"/>
    <property type="project" value="InterPro"/>
</dbReference>
<dbReference type="PANTHER" id="PTHR10802">
    <property type="entry name" value="MITOCHONDRIAL IMPORT RECEPTOR SUBUNIT TOM40"/>
    <property type="match status" value="1"/>
</dbReference>
<dbReference type="InterPro" id="IPR027246">
    <property type="entry name" value="Porin_Euk/Tom40"/>
</dbReference>
<organism evidence="11 12">
    <name type="scientific">Spodoptera littoralis</name>
    <name type="common">Egyptian cotton leafworm</name>
    <dbReference type="NCBI Taxonomy" id="7109"/>
    <lineage>
        <taxon>Eukaryota</taxon>
        <taxon>Metazoa</taxon>
        <taxon>Ecdysozoa</taxon>
        <taxon>Arthropoda</taxon>
        <taxon>Hexapoda</taxon>
        <taxon>Insecta</taxon>
        <taxon>Pterygota</taxon>
        <taxon>Neoptera</taxon>
        <taxon>Endopterygota</taxon>
        <taxon>Lepidoptera</taxon>
        <taxon>Glossata</taxon>
        <taxon>Ditrysia</taxon>
        <taxon>Noctuoidea</taxon>
        <taxon>Noctuidae</taxon>
        <taxon>Amphipyrinae</taxon>
        <taxon>Spodoptera</taxon>
    </lineage>
</organism>
<evidence type="ECO:0000256" key="6">
    <source>
        <dbReference type="ARBA" id="ARBA00022787"/>
    </source>
</evidence>
<keyword evidence="7" id="KW-0653">Protein transport</keyword>
<evidence type="ECO:0000256" key="8">
    <source>
        <dbReference type="ARBA" id="ARBA00023128"/>
    </source>
</evidence>